<keyword evidence="2" id="KW-1185">Reference proteome</keyword>
<dbReference type="EMBL" id="UYRU01051043">
    <property type="protein sequence ID" value="VDN11241.1"/>
    <property type="molecule type" value="Genomic_DNA"/>
</dbReference>
<sequence length="116" mass="13297">MTYLPISTAICIGCTKIKENTAARERLIDYDKVMYPLENRRIVILIQHVDMNGQLTREHFGAPMVLRVQNKIVRFHLLIVQCADESQLQRLTALVGTLQSKGKGGIPVVWCMRWCK</sequence>
<organism evidence="1 2">
    <name type="scientific">Dibothriocephalus latus</name>
    <name type="common">Fish tapeworm</name>
    <name type="synonym">Diphyllobothrium latum</name>
    <dbReference type="NCBI Taxonomy" id="60516"/>
    <lineage>
        <taxon>Eukaryota</taxon>
        <taxon>Metazoa</taxon>
        <taxon>Spiralia</taxon>
        <taxon>Lophotrochozoa</taxon>
        <taxon>Platyhelminthes</taxon>
        <taxon>Cestoda</taxon>
        <taxon>Eucestoda</taxon>
        <taxon>Diphyllobothriidea</taxon>
        <taxon>Diphyllobothriidae</taxon>
        <taxon>Dibothriocephalus</taxon>
    </lineage>
</organism>
<evidence type="ECO:0000313" key="2">
    <source>
        <dbReference type="Proteomes" id="UP000281553"/>
    </source>
</evidence>
<dbReference type="Proteomes" id="UP000281553">
    <property type="component" value="Unassembled WGS sequence"/>
</dbReference>
<accession>A0A3P7LYL6</accession>
<reference evidence="1 2" key="1">
    <citation type="submission" date="2018-11" db="EMBL/GenBank/DDBJ databases">
        <authorList>
            <consortium name="Pathogen Informatics"/>
        </authorList>
    </citation>
    <scope>NUCLEOTIDE SEQUENCE [LARGE SCALE GENOMIC DNA]</scope>
</reference>
<name>A0A3P7LYL6_DIBLA</name>
<proteinExistence type="predicted"/>
<evidence type="ECO:0000313" key="1">
    <source>
        <dbReference type="EMBL" id="VDN11241.1"/>
    </source>
</evidence>
<protein>
    <submittedName>
        <fullName evidence="1">Uncharacterized protein</fullName>
    </submittedName>
</protein>
<dbReference type="AlphaFoldDB" id="A0A3P7LYL6"/>
<gene>
    <name evidence="1" type="ORF">DILT_LOCUS7072</name>
</gene>